<reference evidence="1 2" key="1">
    <citation type="submission" date="2020-03" db="EMBL/GenBank/DDBJ databases">
        <title>Genomic Encyclopedia of Type Strains, Phase III (KMG-III): the genomes of soil and plant-associated and newly described type strains.</title>
        <authorList>
            <person name="Whitman W."/>
        </authorList>
    </citation>
    <scope>NUCLEOTIDE SEQUENCE [LARGE SCALE GENOMIC DNA]</scope>
    <source>
        <strain evidence="1 2">CECT 8804</strain>
    </source>
</reference>
<organism evidence="1 2">
    <name type="scientific">Sphingomonas vulcanisoli</name>
    <dbReference type="NCBI Taxonomy" id="1658060"/>
    <lineage>
        <taxon>Bacteria</taxon>
        <taxon>Pseudomonadati</taxon>
        <taxon>Pseudomonadota</taxon>
        <taxon>Alphaproteobacteria</taxon>
        <taxon>Sphingomonadales</taxon>
        <taxon>Sphingomonadaceae</taxon>
        <taxon>Sphingomonas</taxon>
    </lineage>
</organism>
<dbReference type="Proteomes" id="UP000727456">
    <property type="component" value="Unassembled WGS sequence"/>
</dbReference>
<dbReference type="InterPro" id="IPR054248">
    <property type="entry name" value="DUF6975"/>
</dbReference>
<accession>A0ABX0TPA2</accession>
<gene>
    <name evidence="1" type="ORF">FHS31_000166</name>
</gene>
<comment type="caution">
    <text evidence="1">The sequence shown here is derived from an EMBL/GenBank/DDBJ whole genome shotgun (WGS) entry which is preliminary data.</text>
</comment>
<evidence type="ECO:0000313" key="2">
    <source>
        <dbReference type="Proteomes" id="UP000727456"/>
    </source>
</evidence>
<sequence>MLAQILEAPADHGGLMVSLAAGEGSAAHPWLISAELNAGVSATRNVADLVHLFSLLHGRTPGLIDMAASQSCWAGGDAFLREAAAAFVHERAFLAALIAVAGPPPSTPGDSGTVCTIQSQYYSMATLARSERFGCAIGAVVTLLLDWQPLRAVMDGAAERLGLAVPESRLPDEEACRALLAAMPDRPRLDRTLAFGARQVLAHHTGLLDYCAVRAEAREAC</sequence>
<dbReference type="RefSeq" id="WP_167071115.1">
    <property type="nucleotide sequence ID" value="NZ_JAAOZC010000001.1"/>
</dbReference>
<proteinExistence type="predicted"/>
<evidence type="ECO:0000313" key="1">
    <source>
        <dbReference type="EMBL" id="NIJ06584.1"/>
    </source>
</evidence>
<keyword evidence="2" id="KW-1185">Reference proteome</keyword>
<dbReference type="Pfam" id="PF22391">
    <property type="entry name" value="DUF6975"/>
    <property type="match status" value="1"/>
</dbReference>
<name>A0ABX0TPA2_9SPHN</name>
<dbReference type="EMBL" id="JAAOZC010000001">
    <property type="protein sequence ID" value="NIJ06584.1"/>
    <property type="molecule type" value="Genomic_DNA"/>
</dbReference>
<protein>
    <submittedName>
        <fullName evidence="1">Uncharacterized protein</fullName>
    </submittedName>
</protein>